<dbReference type="PROSITE" id="PS00065">
    <property type="entry name" value="D_2_HYDROXYACID_DH_1"/>
    <property type="match status" value="1"/>
</dbReference>
<feature type="domain" description="D-isomer specific 2-hydroxyacid dehydrogenase catalytic" evidence="6">
    <location>
        <begin position="10"/>
        <end position="318"/>
    </location>
</feature>
<evidence type="ECO:0000256" key="1">
    <source>
        <dbReference type="ARBA" id="ARBA00005854"/>
    </source>
</evidence>
<evidence type="ECO:0000313" key="9">
    <source>
        <dbReference type="Proteomes" id="UP001305779"/>
    </source>
</evidence>
<proteinExistence type="inferred from homology"/>
<evidence type="ECO:0008006" key="10">
    <source>
        <dbReference type="Google" id="ProtNLM"/>
    </source>
</evidence>
<protein>
    <recommendedName>
        <fullName evidence="10">D-3-phosphoglycerate dehydrogenase</fullName>
    </recommendedName>
</protein>
<keyword evidence="9" id="KW-1185">Reference proteome</keyword>
<dbReference type="PANTHER" id="PTHR42789:SF1">
    <property type="entry name" value="D-ISOMER SPECIFIC 2-HYDROXYACID DEHYDROGENASE FAMILY PROTEIN (AFU_ORTHOLOGUE AFUA_6G10090)"/>
    <property type="match status" value="1"/>
</dbReference>
<dbReference type="InterPro" id="IPR006140">
    <property type="entry name" value="D-isomer_DH_NAD-bd"/>
</dbReference>
<keyword evidence="2" id="KW-0028">Amino-acid biosynthesis</keyword>
<gene>
    <name evidence="8" type="ORF">PRZ48_010977</name>
</gene>
<sequence>MTNTAKPKVYFVNPYHQEAIKLSQQSSQVETVVLSSPEGWHEDANGILLRSETRITKEDIAKAKNLKVIVKQGVGVDNIDIAAAKEAGVIVCNTPAMNSESVAELTITLALTIARRVVEIDRLLKRGEKLVRSKLLGQSLFEKTIGIIGMGAIGRSVAQKWLGAMNGKVIAYDPFAPEGAWSDIKHQRVTDLNALLKDSDVITLHVPLTDGTKGMIGKDQFKIFKPNAILLNAARGGIVDEDALLEALANKQIFGAALDAQNVEPPSLEKHRKHLEHDNLILTPHVGASTEENQSNSGKFAVQTILDVLGGKEVPNRVA</sequence>
<dbReference type="InterPro" id="IPR006139">
    <property type="entry name" value="D-isomer_2_OHA_DH_cat_dom"/>
</dbReference>
<dbReference type="InterPro" id="IPR036291">
    <property type="entry name" value="NAD(P)-bd_dom_sf"/>
</dbReference>
<dbReference type="InterPro" id="IPR029752">
    <property type="entry name" value="D-isomer_DH_CS1"/>
</dbReference>
<evidence type="ECO:0000313" key="8">
    <source>
        <dbReference type="EMBL" id="KAK4498319.1"/>
    </source>
</evidence>
<evidence type="ECO:0000256" key="4">
    <source>
        <dbReference type="ARBA" id="ARBA00023027"/>
    </source>
</evidence>
<name>A0ABR0EA63_ZASCE</name>
<dbReference type="Pfam" id="PF00389">
    <property type="entry name" value="2-Hacid_dh"/>
    <property type="match status" value="1"/>
</dbReference>
<dbReference type="PROSITE" id="PS00670">
    <property type="entry name" value="D_2_HYDROXYACID_DH_2"/>
    <property type="match status" value="1"/>
</dbReference>
<comment type="similarity">
    <text evidence="1 5">Belongs to the D-isomer specific 2-hydroxyacid dehydrogenase family.</text>
</comment>
<feature type="domain" description="D-isomer specific 2-hydroxyacid dehydrogenase NAD-binding" evidence="7">
    <location>
        <begin position="108"/>
        <end position="287"/>
    </location>
</feature>
<evidence type="ECO:0000259" key="6">
    <source>
        <dbReference type="Pfam" id="PF00389"/>
    </source>
</evidence>
<dbReference type="InterPro" id="IPR029753">
    <property type="entry name" value="D-isomer_DH_CS"/>
</dbReference>
<dbReference type="Gene3D" id="3.40.50.720">
    <property type="entry name" value="NAD(P)-binding Rossmann-like Domain"/>
    <property type="match status" value="2"/>
</dbReference>
<evidence type="ECO:0000256" key="3">
    <source>
        <dbReference type="ARBA" id="ARBA00023002"/>
    </source>
</evidence>
<keyword evidence="4" id="KW-0520">NAD</keyword>
<dbReference type="InterPro" id="IPR050857">
    <property type="entry name" value="D-2-hydroxyacid_DH"/>
</dbReference>
<evidence type="ECO:0000256" key="2">
    <source>
        <dbReference type="ARBA" id="ARBA00022605"/>
    </source>
</evidence>
<accession>A0ABR0EA63</accession>
<dbReference type="Proteomes" id="UP001305779">
    <property type="component" value="Unassembled WGS sequence"/>
</dbReference>
<keyword evidence="3 5" id="KW-0560">Oxidoreductase</keyword>
<dbReference type="Pfam" id="PF02826">
    <property type="entry name" value="2-Hacid_dh_C"/>
    <property type="match status" value="1"/>
</dbReference>
<comment type="caution">
    <text evidence="8">The sequence shown here is derived from an EMBL/GenBank/DDBJ whole genome shotgun (WGS) entry which is preliminary data.</text>
</comment>
<reference evidence="8 9" key="1">
    <citation type="journal article" date="2023" name="G3 (Bethesda)">
        <title>A chromosome-level genome assembly of Zasmidium syzygii isolated from banana leaves.</title>
        <authorList>
            <person name="van Westerhoven A.C."/>
            <person name="Mehrabi R."/>
            <person name="Talebi R."/>
            <person name="Steentjes M.B.F."/>
            <person name="Corcolon B."/>
            <person name="Chong P.A."/>
            <person name="Kema G.H.J."/>
            <person name="Seidl M.F."/>
        </authorList>
    </citation>
    <scope>NUCLEOTIDE SEQUENCE [LARGE SCALE GENOMIC DNA]</scope>
    <source>
        <strain evidence="8 9">P124</strain>
    </source>
</reference>
<evidence type="ECO:0000256" key="5">
    <source>
        <dbReference type="RuleBase" id="RU003719"/>
    </source>
</evidence>
<dbReference type="SUPFAM" id="SSF52283">
    <property type="entry name" value="Formate/glycerate dehydrogenase catalytic domain-like"/>
    <property type="match status" value="1"/>
</dbReference>
<evidence type="ECO:0000259" key="7">
    <source>
        <dbReference type="Pfam" id="PF02826"/>
    </source>
</evidence>
<dbReference type="PROSITE" id="PS00671">
    <property type="entry name" value="D_2_HYDROXYACID_DH_3"/>
    <property type="match status" value="1"/>
</dbReference>
<dbReference type="PANTHER" id="PTHR42789">
    <property type="entry name" value="D-ISOMER SPECIFIC 2-HYDROXYACID DEHYDROGENASE FAMILY PROTEIN (AFU_ORTHOLOGUE AFUA_6G10090)"/>
    <property type="match status" value="1"/>
</dbReference>
<dbReference type="SUPFAM" id="SSF51735">
    <property type="entry name" value="NAD(P)-binding Rossmann-fold domains"/>
    <property type="match status" value="1"/>
</dbReference>
<organism evidence="8 9">
    <name type="scientific">Zasmidium cellare</name>
    <name type="common">Wine cellar mold</name>
    <name type="synonym">Racodium cellare</name>
    <dbReference type="NCBI Taxonomy" id="395010"/>
    <lineage>
        <taxon>Eukaryota</taxon>
        <taxon>Fungi</taxon>
        <taxon>Dikarya</taxon>
        <taxon>Ascomycota</taxon>
        <taxon>Pezizomycotina</taxon>
        <taxon>Dothideomycetes</taxon>
        <taxon>Dothideomycetidae</taxon>
        <taxon>Mycosphaerellales</taxon>
        <taxon>Mycosphaerellaceae</taxon>
        <taxon>Zasmidium</taxon>
    </lineage>
</organism>
<dbReference type="EMBL" id="JAXOVC010000008">
    <property type="protein sequence ID" value="KAK4498319.1"/>
    <property type="molecule type" value="Genomic_DNA"/>
</dbReference>